<accession>A0ABW0ZLL1</accession>
<dbReference type="PANTHER" id="PTHR30154:SF34">
    <property type="entry name" value="TRANSCRIPTIONAL REGULATOR AZLB"/>
    <property type="match status" value="1"/>
</dbReference>
<feature type="region of interest" description="Disordered" evidence="4">
    <location>
        <begin position="142"/>
        <end position="166"/>
    </location>
</feature>
<dbReference type="PROSITE" id="PS00519">
    <property type="entry name" value="HTH_ASNC_1"/>
    <property type="match status" value="1"/>
</dbReference>
<dbReference type="InterPro" id="IPR036388">
    <property type="entry name" value="WH-like_DNA-bd_sf"/>
</dbReference>
<keyword evidence="7" id="KW-1185">Reference proteome</keyword>
<dbReference type="PANTHER" id="PTHR30154">
    <property type="entry name" value="LEUCINE-RESPONSIVE REGULATORY PROTEIN"/>
    <property type="match status" value="1"/>
</dbReference>
<dbReference type="Gene3D" id="3.30.70.920">
    <property type="match status" value="1"/>
</dbReference>
<name>A0ABW0ZLL1_9ACTN</name>
<protein>
    <submittedName>
        <fullName evidence="6">Lrp/AsnC family transcriptional regulator</fullName>
    </submittedName>
</protein>
<feature type="domain" description="HTH asnC-type" evidence="5">
    <location>
        <begin position="1"/>
        <end position="62"/>
    </location>
</feature>
<keyword evidence="3" id="KW-0804">Transcription</keyword>
<dbReference type="Proteomes" id="UP001596072">
    <property type="component" value="Unassembled WGS sequence"/>
</dbReference>
<dbReference type="SUPFAM" id="SSF46785">
    <property type="entry name" value="Winged helix' DNA-binding domain"/>
    <property type="match status" value="1"/>
</dbReference>
<gene>
    <name evidence="6" type="ORF">ACFPQB_11380</name>
</gene>
<dbReference type="InterPro" id="IPR019888">
    <property type="entry name" value="Tscrpt_reg_AsnC-like"/>
</dbReference>
<evidence type="ECO:0000256" key="2">
    <source>
        <dbReference type="ARBA" id="ARBA00023125"/>
    </source>
</evidence>
<evidence type="ECO:0000313" key="6">
    <source>
        <dbReference type="EMBL" id="MFC5729520.1"/>
    </source>
</evidence>
<proteinExistence type="predicted"/>
<dbReference type="InterPro" id="IPR011008">
    <property type="entry name" value="Dimeric_a/b-barrel"/>
</dbReference>
<keyword evidence="2" id="KW-0238">DNA-binding</keyword>
<keyword evidence="1" id="KW-0805">Transcription regulation</keyword>
<evidence type="ECO:0000259" key="5">
    <source>
        <dbReference type="PROSITE" id="PS50956"/>
    </source>
</evidence>
<dbReference type="Pfam" id="PF01037">
    <property type="entry name" value="AsnC_trans_reg"/>
    <property type="match status" value="1"/>
</dbReference>
<dbReference type="InterPro" id="IPR000485">
    <property type="entry name" value="AsnC-type_HTH_dom"/>
</dbReference>
<dbReference type="SUPFAM" id="SSF54909">
    <property type="entry name" value="Dimeric alpha+beta barrel"/>
    <property type="match status" value="1"/>
</dbReference>
<dbReference type="EMBL" id="JBHSNS010000004">
    <property type="protein sequence ID" value="MFC5729520.1"/>
    <property type="molecule type" value="Genomic_DNA"/>
</dbReference>
<feature type="compositionally biased region" description="Basic and acidic residues" evidence="4">
    <location>
        <begin position="154"/>
        <end position="166"/>
    </location>
</feature>
<dbReference type="SMART" id="SM00344">
    <property type="entry name" value="HTH_ASNC"/>
    <property type="match status" value="1"/>
</dbReference>
<comment type="caution">
    <text evidence="6">The sequence shown here is derived from an EMBL/GenBank/DDBJ whole genome shotgun (WGS) entry which is preliminary data.</text>
</comment>
<evidence type="ECO:0000256" key="1">
    <source>
        <dbReference type="ARBA" id="ARBA00023015"/>
    </source>
</evidence>
<evidence type="ECO:0000256" key="4">
    <source>
        <dbReference type="SAM" id="MobiDB-lite"/>
    </source>
</evidence>
<dbReference type="PRINTS" id="PR00033">
    <property type="entry name" value="HTHASNC"/>
</dbReference>
<dbReference type="RefSeq" id="WP_240769843.1">
    <property type="nucleotide sequence ID" value="NZ_JBHSNS010000004.1"/>
</dbReference>
<dbReference type="CDD" id="cd00090">
    <property type="entry name" value="HTH_ARSR"/>
    <property type="match status" value="1"/>
</dbReference>
<dbReference type="InterPro" id="IPR036390">
    <property type="entry name" value="WH_DNA-bd_sf"/>
</dbReference>
<organism evidence="6 7">
    <name type="scientific">Nocardioides vastitatis</name>
    <dbReference type="NCBI Taxonomy" id="2568655"/>
    <lineage>
        <taxon>Bacteria</taxon>
        <taxon>Bacillati</taxon>
        <taxon>Actinomycetota</taxon>
        <taxon>Actinomycetes</taxon>
        <taxon>Propionibacteriales</taxon>
        <taxon>Nocardioidaceae</taxon>
        <taxon>Nocardioides</taxon>
    </lineage>
</organism>
<dbReference type="PROSITE" id="PS50956">
    <property type="entry name" value="HTH_ASNC_2"/>
    <property type="match status" value="1"/>
</dbReference>
<evidence type="ECO:0000313" key="7">
    <source>
        <dbReference type="Proteomes" id="UP001596072"/>
    </source>
</evidence>
<evidence type="ECO:0000256" key="3">
    <source>
        <dbReference type="ARBA" id="ARBA00023163"/>
    </source>
</evidence>
<dbReference type="InterPro" id="IPR019887">
    <property type="entry name" value="Tscrpt_reg_AsnC/Lrp_C"/>
</dbReference>
<sequence>MDAIDRKILAELQEDAHLTNQQLAARIGLSPSPTLRRVRRLKDDGIIARYVAVVEPRRLGLQVMALVTLTLASQDDATISAVEERIRSLDEVTEAYTLAGQADYIIKVWVSSLETYEEFVRTKLRTVRGLASITTMFAYATVKPPSPISPPPPHAERSTDRDRRSR</sequence>
<feature type="compositionally biased region" description="Pro residues" evidence="4">
    <location>
        <begin position="144"/>
        <end position="153"/>
    </location>
</feature>
<reference evidence="7" key="1">
    <citation type="journal article" date="2019" name="Int. J. Syst. Evol. Microbiol.">
        <title>The Global Catalogue of Microorganisms (GCM) 10K type strain sequencing project: providing services to taxonomists for standard genome sequencing and annotation.</title>
        <authorList>
            <consortium name="The Broad Institute Genomics Platform"/>
            <consortium name="The Broad Institute Genome Sequencing Center for Infectious Disease"/>
            <person name="Wu L."/>
            <person name="Ma J."/>
        </authorList>
    </citation>
    <scope>NUCLEOTIDE SEQUENCE [LARGE SCALE GENOMIC DNA]</scope>
    <source>
        <strain evidence="7">YIM 94188</strain>
    </source>
</reference>
<dbReference type="Pfam" id="PF13412">
    <property type="entry name" value="HTH_24"/>
    <property type="match status" value="1"/>
</dbReference>
<dbReference type="InterPro" id="IPR011991">
    <property type="entry name" value="ArsR-like_HTH"/>
</dbReference>
<dbReference type="InterPro" id="IPR019885">
    <property type="entry name" value="Tscrpt_reg_HTH_AsnC-type_CS"/>
</dbReference>
<dbReference type="Gene3D" id="1.10.10.10">
    <property type="entry name" value="Winged helix-like DNA-binding domain superfamily/Winged helix DNA-binding domain"/>
    <property type="match status" value="1"/>
</dbReference>